<dbReference type="AlphaFoldDB" id="D8RMA5"/>
<dbReference type="InterPro" id="IPR048300">
    <property type="entry name" value="TACO1_YebC-like_2nd/3rd_dom"/>
</dbReference>
<protein>
    <recommendedName>
        <fullName evidence="7">Transcriptional regulatory protein</fullName>
    </recommendedName>
</protein>
<dbReference type="KEGG" id="smo:SELMODRAFT_172623"/>
<name>D8RMA5_SELML</name>
<reference evidence="5 6" key="1">
    <citation type="journal article" date="2011" name="Science">
        <title>The Selaginella genome identifies genetic changes associated with the evolution of vascular plants.</title>
        <authorList>
            <person name="Banks J.A."/>
            <person name="Nishiyama T."/>
            <person name="Hasebe M."/>
            <person name="Bowman J.L."/>
            <person name="Gribskov M."/>
            <person name="dePamphilis C."/>
            <person name="Albert V.A."/>
            <person name="Aono N."/>
            <person name="Aoyama T."/>
            <person name="Ambrose B.A."/>
            <person name="Ashton N.W."/>
            <person name="Axtell M.J."/>
            <person name="Barker E."/>
            <person name="Barker M.S."/>
            <person name="Bennetzen J.L."/>
            <person name="Bonawitz N.D."/>
            <person name="Chapple C."/>
            <person name="Cheng C."/>
            <person name="Correa L.G."/>
            <person name="Dacre M."/>
            <person name="DeBarry J."/>
            <person name="Dreyer I."/>
            <person name="Elias M."/>
            <person name="Engstrom E.M."/>
            <person name="Estelle M."/>
            <person name="Feng L."/>
            <person name="Finet C."/>
            <person name="Floyd S.K."/>
            <person name="Frommer W.B."/>
            <person name="Fujita T."/>
            <person name="Gramzow L."/>
            <person name="Gutensohn M."/>
            <person name="Harholt J."/>
            <person name="Hattori M."/>
            <person name="Heyl A."/>
            <person name="Hirai T."/>
            <person name="Hiwatashi Y."/>
            <person name="Ishikawa M."/>
            <person name="Iwata M."/>
            <person name="Karol K.G."/>
            <person name="Koehler B."/>
            <person name="Kolukisaoglu U."/>
            <person name="Kubo M."/>
            <person name="Kurata T."/>
            <person name="Lalonde S."/>
            <person name="Li K."/>
            <person name="Li Y."/>
            <person name="Litt A."/>
            <person name="Lyons E."/>
            <person name="Manning G."/>
            <person name="Maruyama T."/>
            <person name="Michael T.P."/>
            <person name="Mikami K."/>
            <person name="Miyazaki S."/>
            <person name="Morinaga S."/>
            <person name="Murata T."/>
            <person name="Mueller-Roeber B."/>
            <person name="Nelson D.R."/>
            <person name="Obara M."/>
            <person name="Oguri Y."/>
            <person name="Olmstead R.G."/>
            <person name="Onodera N."/>
            <person name="Petersen B.L."/>
            <person name="Pils B."/>
            <person name="Prigge M."/>
            <person name="Rensing S.A."/>
            <person name="Riano-Pachon D.M."/>
            <person name="Roberts A.W."/>
            <person name="Sato Y."/>
            <person name="Scheller H.V."/>
            <person name="Schulz B."/>
            <person name="Schulz C."/>
            <person name="Shakirov E.V."/>
            <person name="Shibagaki N."/>
            <person name="Shinohara N."/>
            <person name="Shippen D.E."/>
            <person name="Soerensen I."/>
            <person name="Sotooka R."/>
            <person name="Sugimoto N."/>
            <person name="Sugita M."/>
            <person name="Sumikawa N."/>
            <person name="Tanurdzic M."/>
            <person name="Theissen G."/>
            <person name="Ulvskov P."/>
            <person name="Wakazuki S."/>
            <person name="Weng J.K."/>
            <person name="Willats W.W."/>
            <person name="Wipf D."/>
            <person name="Wolf P.G."/>
            <person name="Yang L."/>
            <person name="Zimmer A.D."/>
            <person name="Zhu Q."/>
            <person name="Mitros T."/>
            <person name="Hellsten U."/>
            <person name="Loque D."/>
            <person name="Otillar R."/>
            <person name="Salamov A."/>
            <person name="Schmutz J."/>
            <person name="Shapiro H."/>
            <person name="Lindquist E."/>
            <person name="Lucas S."/>
            <person name="Rokhsar D."/>
            <person name="Grigoriev I.V."/>
        </authorList>
    </citation>
    <scope>NUCLEOTIDE SEQUENCE [LARGE SCALE GENOMIC DNA]</scope>
</reference>
<dbReference type="HAMAP" id="MF_00693">
    <property type="entry name" value="Transcrip_reg_TACO1"/>
    <property type="match status" value="1"/>
</dbReference>
<dbReference type="InterPro" id="IPR049083">
    <property type="entry name" value="TACO1_YebC_N"/>
</dbReference>
<dbReference type="InterPro" id="IPR026564">
    <property type="entry name" value="Transcrip_reg_TACO1-like_dom3"/>
</dbReference>
<dbReference type="GO" id="GO:0005737">
    <property type="term" value="C:cytoplasm"/>
    <property type="evidence" value="ECO:0007669"/>
    <property type="project" value="UniProtKB-ARBA"/>
</dbReference>
<dbReference type="NCBIfam" id="NF009044">
    <property type="entry name" value="PRK12378.1"/>
    <property type="match status" value="1"/>
</dbReference>
<dbReference type="OrthoDB" id="2017544at2759"/>
<dbReference type="InParanoid" id="D8RMA5"/>
<keyword evidence="6" id="KW-1185">Reference proteome</keyword>
<evidence type="ECO:0000256" key="1">
    <source>
        <dbReference type="ARBA" id="ARBA00008724"/>
    </source>
</evidence>
<dbReference type="Gene3D" id="3.30.70.980">
    <property type="match status" value="2"/>
</dbReference>
<dbReference type="Pfam" id="PF20772">
    <property type="entry name" value="TACO1_YebC_N"/>
    <property type="match status" value="1"/>
</dbReference>
<dbReference type="InterPro" id="IPR002876">
    <property type="entry name" value="Transcrip_reg_TACO1-like"/>
</dbReference>
<feature type="domain" description="TACO1/YebC-like second and third" evidence="3">
    <location>
        <begin position="79"/>
        <end position="248"/>
    </location>
</feature>
<evidence type="ECO:0000313" key="5">
    <source>
        <dbReference type="EMBL" id="EFJ26302.1"/>
    </source>
</evidence>
<dbReference type="InterPro" id="IPR029072">
    <property type="entry name" value="YebC-like"/>
</dbReference>
<sequence length="255" mass="27854">MGRRSSKIAARKGAQAARKMKRNQRIGKQIAKAVRDGGPNPASNLVLASLLQQARECNYPKEHIDKHLRKATDKDQQDYTECIYEAYGFGGVGLVMEALTDNPNRAFASIRDVVKKSGAKMADSGSVMFGFKRAGVIAVRPDKVDADHLLLAAMDAGAEDLIAPEPCHEEDTDGAAAEERHYKVVMPVEEFGAVKTKLSEAGISMDLESSGLEFLPVAPVEVDDEAMELNRALTDMLLELEDVDAVYSTQKQIKF</sequence>
<feature type="domain" description="TACO1/YebC-like N-terminal" evidence="4">
    <location>
        <begin position="4"/>
        <end position="73"/>
    </location>
</feature>
<dbReference type="FunCoup" id="D8RMA5">
    <property type="interactions" value="1991"/>
</dbReference>
<dbReference type="PANTHER" id="PTHR12532">
    <property type="entry name" value="TRANSLATIONAL ACTIVATOR OF CYTOCHROME C OXIDASE 1"/>
    <property type="match status" value="1"/>
</dbReference>
<dbReference type="STRING" id="88036.D8RMA5"/>
<evidence type="ECO:0008006" key="7">
    <source>
        <dbReference type="Google" id="ProtNLM"/>
    </source>
</evidence>
<comment type="similarity">
    <text evidence="1">Belongs to the TACO1 family.</text>
</comment>
<evidence type="ECO:0000313" key="6">
    <source>
        <dbReference type="Proteomes" id="UP000001514"/>
    </source>
</evidence>
<dbReference type="Proteomes" id="UP000001514">
    <property type="component" value="Unassembled WGS sequence"/>
</dbReference>
<dbReference type="OMA" id="HTWIASP"/>
<organism evidence="6">
    <name type="scientific">Selaginella moellendorffii</name>
    <name type="common">Spikemoss</name>
    <dbReference type="NCBI Taxonomy" id="88036"/>
    <lineage>
        <taxon>Eukaryota</taxon>
        <taxon>Viridiplantae</taxon>
        <taxon>Streptophyta</taxon>
        <taxon>Embryophyta</taxon>
        <taxon>Tracheophyta</taxon>
        <taxon>Lycopodiopsida</taxon>
        <taxon>Selaginellales</taxon>
        <taxon>Selaginellaceae</taxon>
        <taxon>Selaginella</taxon>
    </lineage>
</organism>
<evidence type="ECO:0000259" key="3">
    <source>
        <dbReference type="Pfam" id="PF01709"/>
    </source>
</evidence>
<evidence type="ECO:0000256" key="2">
    <source>
        <dbReference type="SAM" id="MobiDB-lite"/>
    </source>
</evidence>
<feature type="compositionally biased region" description="Basic residues" evidence="2">
    <location>
        <begin position="1"/>
        <end position="10"/>
    </location>
</feature>
<dbReference type="PANTHER" id="PTHR12532:SF0">
    <property type="entry name" value="TRANSLATIONAL ACTIVATOR OF CYTOCHROME C OXIDASE 1"/>
    <property type="match status" value="1"/>
</dbReference>
<evidence type="ECO:0000259" key="4">
    <source>
        <dbReference type="Pfam" id="PF20772"/>
    </source>
</evidence>
<feature type="region of interest" description="Disordered" evidence="2">
    <location>
        <begin position="1"/>
        <end position="25"/>
    </location>
</feature>
<dbReference type="EMBL" id="GL377584">
    <property type="protein sequence ID" value="EFJ26302.1"/>
    <property type="molecule type" value="Genomic_DNA"/>
</dbReference>
<dbReference type="HOGENOM" id="CLU_062974_0_0_1"/>
<dbReference type="Gramene" id="EFJ26302">
    <property type="protein sequence ID" value="EFJ26302"/>
    <property type="gene ID" value="SELMODRAFT_172623"/>
</dbReference>
<proteinExistence type="inferred from homology"/>
<dbReference type="InterPro" id="IPR017856">
    <property type="entry name" value="Integrase-like_N"/>
</dbReference>
<dbReference type="SUPFAM" id="SSF75625">
    <property type="entry name" value="YebC-like"/>
    <property type="match status" value="1"/>
</dbReference>
<gene>
    <name evidence="5" type="ORF">SELMODRAFT_172623</name>
</gene>
<dbReference type="Pfam" id="PF01709">
    <property type="entry name" value="Transcrip_reg"/>
    <property type="match status" value="1"/>
</dbReference>
<accession>D8RMA5</accession>
<dbReference type="eggNOG" id="KOG2972">
    <property type="taxonomic scope" value="Eukaryota"/>
</dbReference>
<dbReference type="Gene3D" id="1.10.10.200">
    <property type="match status" value="1"/>
</dbReference>